<dbReference type="PROSITE" id="PS50109">
    <property type="entry name" value="HIS_KIN"/>
    <property type="match status" value="1"/>
</dbReference>
<dbReference type="SMART" id="SM00448">
    <property type="entry name" value="REC"/>
    <property type="match status" value="1"/>
</dbReference>
<dbReference type="Proteomes" id="UP000322110">
    <property type="component" value="Unassembled WGS sequence"/>
</dbReference>
<evidence type="ECO:0000256" key="1">
    <source>
        <dbReference type="ARBA" id="ARBA00000085"/>
    </source>
</evidence>
<dbReference type="InterPro" id="IPR036890">
    <property type="entry name" value="HATPase_C_sf"/>
</dbReference>
<dbReference type="EMBL" id="VUKA01000001">
    <property type="protein sequence ID" value="KAA2214994.1"/>
    <property type="molecule type" value="Genomic_DNA"/>
</dbReference>
<feature type="modified residue" description="4-aspartylphosphate" evidence="4">
    <location>
        <position position="771"/>
    </location>
</feature>
<dbReference type="InterPro" id="IPR003661">
    <property type="entry name" value="HisK_dim/P_dom"/>
</dbReference>
<protein>
    <recommendedName>
        <fullName evidence="2">histidine kinase</fullName>
        <ecNumber evidence="2">2.7.13.3</ecNumber>
    </recommendedName>
</protein>
<dbReference type="GO" id="GO:0000155">
    <property type="term" value="F:phosphorelay sensor kinase activity"/>
    <property type="evidence" value="ECO:0007669"/>
    <property type="project" value="InterPro"/>
</dbReference>
<dbReference type="Gene3D" id="3.40.50.2300">
    <property type="match status" value="1"/>
</dbReference>
<feature type="domain" description="Histidine kinase" evidence="6">
    <location>
        <begin position="473"/>
        <end position="696"/>
    </location>
</feature>
<dbReference type="OrthoDB" id="9813151at2"/>
<organism evidence="8 9">
    <name type="scientific">Teichococcus oryzae</name>
    <dbReference type="NCBI Taxonomy" id="1608942"/>
    <lineage>
        <taxon>Bacteria</taxon>
        <taxon>Pseudomonadati</taxon>
        <taxon>Pseudomonadota</taxon>
        <taxon>Alphaproteobacteria</taxon>
        <taxon>Acetobacterales</taxon>
        <taxon>Roseomonadaceae</taxon>
        <taxon>Roseomonas</taxon>
    </lineage>
</organism>
<dbReference type="PANTHER" id="PTHR45339:SF5">
    <property type="entry name" value="HISTIDINE KINASE"/>
    <property type="match status" value="1"/>
</dbReference>
<comment type="catalytic activity">
    <reaction evidence="1">
        <text>ATP + protein L-histidine = ADP + protein N-phospho-L-histidine.</text>
        <dbReference type="EC" id="2.7.13.3"/>
    </reaction>
</comment>
<evidence type="ECO:0000313" key="9">
    <source>
        <dbReference type="Proteomes" id="UP000322110"/>
    </source>
</evidence>
<dbReference type="Pfam" id="PF00512">
    <property type="entry name" value="HisKA"/>
    <property type="match status" value="1"/>
</dbReference>
<evidence type="ECO:0000259" key="7">
    <source>
        <dbReference type="PROSITE" id="PS50110"/>
    </source>
</evidence>
<dbReference type="Gene3D" id="1.20.120.160">
    <property type="entry name" value="HPT domain"/>
    <property type="match status" value="1"/>
</dbReference>
<keyword evidence="5" id="KW-0472">Membrane</keyword>
<dbReference type="PROSITE" id="PS50110">
    <property type="entry name" value="RESPONSE_REGULATORY"/>
    <property type="match status" value="1"/>
</dbReference>
<accession>A0A5B2TLD1</accession>
<comment type="caution">
    <text evidence="8">The sequence shown here is derived from an EMBL/GenBank/DDBJ whole genome shotgun (WGS) entry which is preliminary data.</text>
</comment>
<dbReference type="AlphaFoldDB" id="A0A5B2TLD1"/>
<evidence type="ECO:0000256" key="2">
    <source>
        <dbReference type="ARBA" id="ARBA00012438"/>
    </source>
</evidence>
<proteinExistence type="predicted"/>
<dbReference type="GO" id="GO:0005524">
    <property type="term" value="F:ATP binding"/>
    <property type="evidence" value="ECO:0007669"/>
    <property type="project" value="UniProtKB-KW"/>
</dbReference>
<keyword evidence="3 4" id="KW-0597">Phosphoprotein</keyword>
<keyword evidence="5" id="KW-0812">Transmembrane</keyword>
<feature type="transmembrane region" description="Helical" evidence="5">
    <location>
        <begin position="293"/>
        <end position="315"/>
    </location>
</feature>
<dbReference type="InterPro" id="IPR001789">
    <property type="entry name" value="Sig_transdc_resp-reg_receiver"/>
</dbReference>
<dbReference type="InterPro" id="IPR036097">
    <property type="entry name" value="HisK_dim/P_sf"/>
</dbReference>
<evidence type="ECO:0000256" key="4">
    <source>
        <dbReference type="PROSITE-ProRule" id="PRU00169"/>
    </source>
</evidence>
<evidence type="ECO:0000313" key="8">
    <source>
        <dbReference type="EMBL" id="KAA2214994.1"/>
    </source>
</evidence>
<dbReference type="SUPFAM" id="SSF52172">
    <property type="entry name" value="CheY-like"/>
    <property type="match status" value="1"/>
</dbReference>
<dbReference type="Pfam" id="PF12860">
    <property type="entry name" value="PAS_7"/>
    <property type="match status" value="1"/>
</dbReference>
<dbReference type="PANTHER" id="PTHR45339">
    <property type="entry name" value="HYBRID SIGNAL TRANSDUCTION HISTIDINE KINASE J"/>
    <property type="match status" value="1"/>
</dbReference>
<dbReference type="InterPro" id="IPR003594">
    <property type="entry name" value="HATPase_dom"/>
</dbReference>
<dbReference type="PRINTS" id="PR00344">
    <property type="entry name" value="BCTRLSENSOR"/>
</dbReference>
<dbReference type="InterPro" id="IPR004358">
    <property type="entry name" value="Sig_transdc_His_kin-like_C"/>
</dbReference>
<dbReference type="GO" id="GO:0005886">
    <property type="term" value="C:plasma membrane"/>
    <property type="evidence" value="ECO:0007669"/>
    <property type="project" value="UniProtKB-SubCell"/>
</dbReference>
<keyword evidence="5" id="KW-1133">Transmembrane helix</keyword>
<dbReference type="InterPro" id="IPR036641">
    <property type="entry name" value="HPT_dom_sf"/>
</dbReference>
<reference evidence="8 9" key="1">
    <citation type="journal article" date="2015" name="Int. J. Syst. Evol. Microbiol.">
        <title>Roseomonas oryzae sp. nov., isolated from paddy rhizosphere soil.</title>
        <authorList>
            <person name="Ramaprasad E.V."/>
            <person name="Sasikala Ch."/>
            <person name="Ramana Ch.V."/>
        </authorList>
    </citation>
    <scope>NUCLEOTIDE SEQUENCE [LARGE SCALE GENOMIC DNA]</scope>
    <source>
        <strain evidence="8 9">KCTC 42542</strain>
    </source>
</reference>
<sequence length="989" mass="106089">MTQFRRIRIAILLAAAALLGAQWLAMSMLLGRARSAALETASDTVQRAARAVEASLNRNFVQLDAMLVGLPGILAPMAEGGPMSAAQINRVLRELNNQNFTFRDVLLIGENNMPVATGLPLSRRRPFSEAVLRSFFEGTPQAGAMLIGGPLRNPASGEWSLYAARRISLPGFGALLAVAEMPIPVLSTLLSVGADGAGLRISLERSDGTLLASQPHDEARIGTRFPVLASGPASGTAGGTAAGTDDSQNPVSVFDGRPVIAFKRPLLYPALALTASMDRDLALRDWEQERIRALVVSTGFALLVAALAGALMLAMRQRERVETERNRWRAMLENALDSMTDGFVMWDAQDRLVACNARYKDFYQVSAPFIQPGAHFDDIMREGFIRGQYPQAGTDLDTFLAEMRRWHRGNSPPMERLLPDGRWMLVTERATPGGGTVGIRTDITELKRTMDELAEARDAAAAAAEAKSQFLARMSHELRTPLNGILGFAQVLMDDQRMASDQREQLRILHEAARHLLELVNGLLDLSKIAAGRLELRPEPVALTPLLERAAALLAPEISRKALRFTLDVQPGTPDAVQADPTRLLQLLLNLLSNAVKFTPPAGQISLRAQPALIGQGLRLEVQDSGPGIAPEQRHLLFRDFVQLATPGGGGGEIPFGTGLGLSIAAQLAELMGGRIGCESHPGNGALFWVELPLPLAGPQTRAAAPGPDAVSAAAVPARPMRILVADDVPANRLVARAMLTSAGHHVTCVEDGAMALQAMRQGDFDLVLMDLQMPVMDGLQATRAIRALEAPRNKVPVIAVTASVMPEQVEACREAGMDSHLAKPIDRDTLLNMVAHFAHLSHPDHDAAPPPAPKADPGMAREAEMPLLDRSALHALLTDLGQSAPSVLDEFCRELEQGAETLLALEAGSAAPMEPLRAVTHRLQGVSRTLGARALSEALEWLQASLAQGADPMPALRGVHGCLTQTLPLLRAVADDTRDLSASLRHPS</sequence>
<dbReference type="SMART" id="SM00387">
    <property type="entry name" value="HATPase_c"/>
    <property type="match status" value="1"/>
</dbReference>
<dbReference type="Gene3D" id="3.30.565.10">
    <property type="entry name" value="Histidine kinase-like ATPase, C-terminal domain"/>
    <property type="match status" value="1"/>
</dbReference>
<dbReference type="SUPFAM" id="SSF55874">
    <property type="entry name" value="ATPase domain of HSP90 chaperone/DNA topoisomerase II/histidine kinase"/>
    <property type="match status" value="1"/>
</dbReference>
<evidence type="ECO:0000256" key="3">
    <source>
        <dbReference type="ARBA" id="ARBA00022553"/>
    </source>
</evidence>
<dbReference type="InterPro" id="IPR011006">
    <property type="entry name" value="CheY-like_superfamily"/>
</dbReference>
<dbReference type="EC" id="2.7.13.3" evidence="2"/>
<dbReference type="CDD" id="cd00082">
    <property type="entry name" value="HisKA"/>
    <property type="match status" value="1"/>
</dbReference>
<dbReference type="InterPro" id="IPR005467">
    <property type="entry name" value="His_kinase_dom"/>
</dbReference>
<dbReference type="Pfam" id="PF02518">
    <property type="entry name" value="HATPase_c"/>
    <property type="match status" value="1"/>
</dbReference>
<dbReference type="SMART" id="SM00388">
    <property type="entry name" value="HisKA"/>
    <property type="match status" value="1"/>
</dbReference>
<name>A0A5B2TLD1_9PROT</name>
<dbReference type="SUPFAM" id="SSF47226">
    <property type="entry name" value="Histidine-containing phosphotransfer domain, HPT domain"/>
    <property type="match status" value="1"/>
</dbReference>
<dbReference type="SUPFAM" id="SSF47384">
    <property type="entry name" value="Homodimeric domain of signal transducing histidine kinase"/>
    <property type="match status" value="1"/>
</dbReference>
<keyword evidence="9" id="KW-1185">Reference proteome</keyword>
<feature type="domain" description="Response regulatory" evidence="7">
    <location>
        <begin position="722"/>
        <end position="839"/>
    </location>
</feature>
<dbReference type="CDD" id="cd17546">
    <property type="entry name" value="REC_hyHK_CKI1_RcsC-like"/>
    <property type="match status" value="1"/>
</dbReference>
<dbReference type="Pfam" id="PF00072">
    <property type="entry name" value="Response_reg"/>
    <property type="match status" value="1"/>
</dbReference>
<dbReference type="SUPFAM" id="SSF55785">
    <property type="entry name" value="PYP-like sensor domain (PAS domain)"/>
    <property type="match status" value="1"/>
</dbReference>
<dbReference type="InterPro" id="IPR035965">
    <property type="entry name" value="PAS-like_dom_sf"/>
</dbReference>
<evidence type="ECO:0000256" key="5">
    <source>
        <dbReference type="SAM" id="Phobius"/>
    </source>
</evidence>
<evidence type="ECO:0000259" key="6">
    <source>
        <dbReference type="PROSITE" id="PS50109"/>
    </source>
</evidence>
<dbReference type="Gene3D" id="3.30.450.20">
    <property type="entry name" value="PAS domain"/>
    <property type="match status" value="2"/>
</dbReference>
<gene>
    <name evidence="8" type="ORF">F0Q34_04775</name>
</gene>
<dbReference type="CDD" id="cd18773">
    <property type="entry name" value="PDC1_HK_sensor"/>
    <property type="match status" value="1"/>
</dbReference>
<dbReference type="Gene3D" id="1.10.287.130">
    <property type="match status" value="1"/>
</dbReference>